<comment type="caution">
    <text evidence="2">The sequence shown here is derived from an EMBL/GenBank/DDBJ whole genome shotgun (WGS) entry which is preliminary data.</text>
</comment>
<dbReference type="EMBL" id="JAGMUX010000005">
    <property type="protein sequence ID" value="KAH7259634.1"/>
    <property type="molecule type" value="Genomic_DNA"/>
</dbReference>
<organism evidence="2 3">
    <name type="scientific">Fusarium redolens</name>
    <dbReference type="NCBI Taxonomy" id="48865"/>
    <lineage>
        <taxon>Eukaryota</taxon>
        <taxon>Fungi</taxon>
        <taxon>Dikarya</taxon>
        <taxon>Ascomycota</taxon>
        <taxon>Pezizomycotina</taxon>
        <taxon>Sordariomycetes</taxon>
        <taxon>Hypocreomycetidae</taxon>
        <taxon>Hypocreales</taxon>
        <taxon>Nectriaceae</taxon>
        <taxon>Fusarium</taxon>
        <taxon>Fusarium redolens species complex</taxon>
    </lineage>
</organism>
<dbReference type="RefSeq" id="XP_046052342.1">
    <property type="nucleotide sequence ID" value="XM_046192342.1"/>
</dbReference>
<protein>
    <submittedName>
        <fullName evidence="2">Uncharacterized protein</fullName>
    </submittedName>
</protein>
<dbReference type="AlphaFoldDB" id="A0A9P9KMU4"/>
<dbReference type="OrthoDB" id="5154081at2759"/>
<dbReference type="GeneID" id="70222296"/>
<gene>
    <name evidence="2" type="ORF">BKA55DRAFT_562909</name>
</gene>
<feature type="region of interest" description="Disordered" evidence="1">
    <location>
        <begin position="203"/>
        <end position="238"/>
    </location>
</feature>
<evidence type="ECO:0000313" key="2">
    <source>
        <dbReference type="EMBL" id="KAH7259634.1"/>
    </source>
</evidence>
<keyword evidence="3" id="KW-1185">Reference proteome</keyword>
<sequence length="238" mass="26912">MMIIQGLRGLQYTGTLNGFPRSVSIMCQDISVLKTNHLQQEYRLDPRPRVSSSAPARSDWQHNYNLMVRQFSCDMTRVLVEAPAANDPTMIFTTSEAISAGVLMSQGKRRPCDSCLIAYPSSSDERPLCEPDPSHPHGCCKLCSLFNRPCTFTASSQLPRLFGDREPWRHETYPLSVYPNGPFRWLIYHRSMSNEELNANDFVQEPFEERFGLPEEDDGAEGDESGEAQGQVVEVDEE</sequence>
<evidence type="ECO:0000313" key="3">
    <source>
        <dbReference type="Proteomes" id="UP000720189"/>
    </source>
</evidence>
<feature type="compositionally biased region" description="Acidic residues" evidence="1">
    <location>
        <begin position="214"/>
        <end position="226"/>
    </location>
</feature>
<accession>A0A9P9KMU4</accession>
<name>A0A9P9KMU4_FUSRE</name>
<evidence type="ECO:0000256" key="1">
    <source>
        <dbReference type="SAM" id="MobiDB-lite"/>
    </source>
</evidence>
<reference evidence="2" key="1">
    <citation type="journal article" date="2021" name="Nat. Commun.">
        <title>Genetic determinants of endophytism in the Arabidopsis root mycobiome.</title>
        <authorList>
            <person name="Mesny F."/>
            <person name="Miyauchi S."/>
            <person name="Thiergart T."/>
            <person name="Pickel B."/>
            <person name="Atanasova L."/>
            <person name="Karlsson M."/>
            <person name="Huettel B."/>
            <person name="Barry K.W."/>
            <person name="Haridas S."/>
            <person name="Chen C."/>
            <person name="Bauer D."/>
            <person name="Andreopoulos W."/>
            <person name="Pangilinan J."/>
            <person name="LaButti K."/>
            <person name="Riley R."/>
            <person name="Lipzen A."/>
            <person name="Clum A."/>
            <person name="Drula E."/>
            <person name="Henrissat B."/>
            <person name="Kohler A."/>
            <person name="Grigoriev I.V."/>
            <person name="Martin F.M."/>
            <person name="Hacquard S."/>
        </authorList>
    </citation>
    <scope>NUCLEOTIDE SEQUENCE</scope>
    <source>
        <strain evidence="2">MPI-CAGE-AT-0023</strain>
    </source>
</reference>
<proteinExistence type="predicted"/>
<dbReference type="Proteomes" id="UP000720189">
    <property type="component" value="Unassembled WGS sequence"/>
</dbReference>